<dbReference type="AlphaFoldDB" id="A0A3B3SB57"/>
<dbReference type="Pfam" id="PF00089">
    <property type="entry name" value="Trypsin"/>
    <property type="match status" value="1"/>
</dbReference>
<evidence type="ECO:0000256" key="3">
    <source>
        <dbReference type="ARBA" id="ARBA00022536"/>
    </source>
</evidence>
<evidence type="ECO:0000259" key="12">
    <source>
        <dbReference type="PROSITE" id="PS50998"/>
    </source>
</evidence>
<dbReference type="Pfam" id="PF00008">
    <property type="entry name" value="EGF"/>
    <property type="match status" value="1"/>
</dbReference>
<dbReference type="SUPFAM" id="SSF57196">
    <property type="entry name" value="EGF/Laminin"/>
    <property type="match status" value="2"/>
</dbReference>
<dbReference type="PANTHER" id="PTHR24278">
    <property type="entry name" value="COAGULATION FACTOR"/>
    <property type="match status" value="1"/>
</dbReference>
<dbReference type="SMART" id="SM00181">
    <property type="entry name" value="EGF"/>
    <property type="match status" value="2"/>
</dbReference>
<dbReference type="PIRSF" id="PIRSF001143">
    <property type="entry name" value="Factor_X"/>
    <property type="match status" value="1"/>
</dbReference>
<dbReference type="PRINTS" id="PR00001">
    <property type="entry name" value="GLABLOOD"/>
</dbReference>
<evidence type="ECO:0000313" key="13">
    <source>
        <dbReference type="Ensembl" id="ENSPKIP00000027698.1"/>
    </source>
</evidence>
<name>A0A3B3SB57_9TELE</name>
<dbReference type="InterPro" id="IPR001314">
    <property type="entry name" value="Peptidase_S1A"/>
</dbReference>
<dbReference type="SUPFAM" id="SSF50494">
    <property type="entry name" value="Trypsin-like serine proteases"/>
    <property type="match status" value="1"/>
</dbReference>
<dbReference type="PROSITE" id="PS50240">
    <property type="entry name" value="TRYPSIN_DOM"/>
    <property type="match status" value="1"/>
</dbReference>
<feature type="domain" description="EGF-like" evidence="10">
    <location>
        <begin position="87"/>
        <end position="123"/>
    </location>
</feature>
<feature type="domain" description="Gla" evidence="12">
    <location>
        <begin position="41"/>
        <end position="87"/>
    </location>
</feature>
<evidence type="ECO:0000256" key="2">
    <source>
        <dbReference type="ARBA" id="ARBA00022525"/>
    </source>
</evidence>
<evidence type="ECO:0000259" key="11">
    <source>
        <dbReference type="PROSITE" id="PS50240"/>
    </source>
</evidence>
<dbReference type="PROSITE" id="PS50026">
    <property type="entry name" value="EGF_3"/>
    <property type="match status" value="1"/>
</dbReference>
<feature type="active site" description="Charge relay system" evidence="6">
    <location>
        <position position="252"/>
    </location>
</feature>
<dbReference type="Proteomes" id="UP000261540">
    <property type="component" value="Unplaced"/>
</dbReference>
<keyword evidence="9" id="KW-0472">Membrane</keyword>
<dbReference type="PROSITE" id="PS00022">
    <property type="entry name" value="EGF_1"/>
    <property type="match status" value="1"/>
</dbReference>
<evidence type="ECO:0000256" key="4">
    <source>
        <dbReference type="ARBA" id="ARBA00023157"/>
    </source>
</evidence>
<reference evidence="13" key="1">
    <citation type="submission" date="2025-08" db="UniProtKB">
        <authorList>
            <consortium name="Ensembl"/>
        </authorList>
    </citation>
    <scope>IDENTIFICATION</scope>
</reference>
<dbReference type="PROSITE" id="PS50998">
    <property type="entry name" value="GLA_2"/>
    <property type="match status" value="1"/>
</dbReference>
<dbReference type="InterPro" id="IPR018114">
    <property type="entry name" value="TRYPSIN_HIS"/>
</dbReference>
<dbReference type="InterPro" id="IPR012224">
    <property type="entry name" value="Pept_S1A_FX"/>
</dbReference>
<keyword evidence="5" id="KW-0325">Glycoprotein</keyword>
<keyword evidence="14" id="KW-1185">Reference proteome</keyword>
<feature type="domain" description="Peptidase S1" evidence="11">
    <location>
        <begin position="211"/>
        <end position="442"/>
    </location>
</feature>
<feature type="transmembrane region" description="Helical" evidence="9">
    <location>
        <begin position="7"/>
        <end position="28"/>
    </location>
</feature>
<keyword evidence="8" id="KW-0720">Serine protease</keyword>
<comment type="subcellular location">
    <subcellularLocation>
        <location evidence="1">Secreted</location>
    </subcellularLocation>
</comment>
<dbReference type="PROSITE" id="PS00011">
    <property type="entry name" value="GLA_1"/>
    <property type="match status" value="1"/>
</dbReference>
<dbReference type="InterPro" id="IPR017857">
    <property type="entry name" value="Coagulation_fac-like_Gla_dom"/>
</dbReference>
<organism evidence="13 14">
    <name type="scientific">Paramormyrops kingsleyae</name>
    <dbReference type="NCBI Taxonomy" id="1676925"/>
    <lineage>
        <taxon>Eukaryota</taxon>
        <taxon>Metazoa</taxon>
        <taxon>Chordata</taxon>
        <taxon>Craniata</taxon>
        <taxon>Vertebrata</taxon>
        <taxon>Euteleostomi</taxon>
        <taxon>Actinopterygii</taxon>
        <taxon>Neopterygii</taxon>
        <taxon>Teleostei</taxon>
        <taxon>Osteoglossocephala</taxon>
        <taxon>Osteoglossomorpha</taxon>
        <taxon>Osteoglossiformes</taxon>
        <taxon>Mormyridae</taxon>
        <taxon>Paramormyrops</taxon>
    </lineage>
</organism>
<keyword evidence="9" id="KW-1133">Transmembrane helix</keyword>
<dbReference type="STRING" id="1676925.ENSPKIP00000027698"/>
<sequence length="451" mass="51279">MCHVGKAQYTILCFNLGTIFILAVFLEWRDAVQVLKVRQPRANFFLEEMLPGNLERECYEETCSQEEAAEIFQTKEKTMEFWYRYKNLNSCQRNPCLNGGICSVDQHDFLCLCPPRYDGKTCETEVFECQYKNGGCLQYCTDIERTTGVRCSCAEGYHLQEDGKTCKEAGKGKLPVCIFVLSVLRIRNSFTQIIKIRITSHFAGFDMKARIVGGQLERQGGSPWQVLIHKEDGFGFCGGTLIMPRWVISAAHCFQETPHHVTIGEFDKMRLDQDEQMIRVKILIVHPHFHEFTFDSDIALLYLAKSVQLGPFATPACLPNTHLAQLLLKENKMGTVTGWGATQYMGRSSRFLRKVELPVVDQKKCILSTDQVITDNMFCAGYDEVPMDACSGDSGGPFVSKHQDTWYLTGVVSWGEMCAAKGKYGVYTKLDNYLSWIKDTVLQYEQNITEN</sequence>
<dbReference type="SMART" id="SM00179">
    <property type="entry name" value="EGF_CA"/>
    <property type="match status" value="1"/>
</dbReference>
<dbReference type="PRINTS" id="PR00722">
    <property type="entry name" value="CHYMOTRYPSIN"/>
</dbReference>
<dbReference type="Pfam" id="PF14670">
    <property type="entry name" value="FXa_inhibition"/>
    <property type="match status" value="1"/>
</dbReference>
<keyword evidence="4 7" id="KW-1015">Disulfide bond</keyword>
<evidence type="ECO:0000313" key="14">
    <source>
        <dbReference type="Proteomes" id="UP000261540"/>
    </source>
</evidence>
<dbReference type="InterPro" id="IPR001254">
    <property type="entry name" value="Trypsin_dom"/>
</dbReference>
<evidence type="ECO:0000256" key="9">
    <source>
        <dbReference type="SAM" id="Phobius"/>
    </source>
</evidence>
<dbReference type="GO" id="GO:0005509">
    <property type="term" value="F:calcium ion binding"/>
    <property type="evidence" value="ECO:0007669"/>
    <property type="project" value="InterPro"/>
</dbReference>
<feature type="active site" description="Charge relay system" evidence="6">
    <location>
        <position position="297"/>
    </location>
</feature>
<dbReference type="SUPFAM" id="SSF57630">
    <property type="entry name" value="GLA-domain"/>
    <property type="match status" value="1"/>
</dbReference>
<keyword evidence="8" id="KW-0378">Hydrolase</keyword>
<dbReference type="Gene3D" id="2.10.25.10">
    <property type="entry name" value="Laminin"/>
    <property type="match status" value="2"/>
</dbReference>
<dbReference type="GO" id="GO:0005615">
    <property type="term" value="C:extracellular space"/>
    <property type="evidence" value="ECO:0007669"/>
    <property type="project" value="TreeGrafter"/>
</dbReference>
<evidence type="ECO:0000256" key="7">
    <source>
        <dbReference type="PROSITE-ProRule" id="PRU00076"/>
    </source>
</evidence>
<dbReference type="PROSITE" id="PS00134">
    <property type="entry name" value="TRYPSIN_HIS"/>
    <property type="match status" value="1"/>
</dbReference>
<keyword evidence="9" id="KW-0812">Transmembrane</keyword>
<evidence type="ECO:0000259" key="10">
    <source>
        <dbReference type="PROSITE" id="PS50026"/>
    </source>
</evidence>
<dbReference type="InterPro" id="IPR043504">
    <property type="entry name" value="Peptidase_S1_PA_chymotrypsin"/>
</dbReference>
<dbReference type="GeneTree" id="ENSGT00940000165072"/>
<evidence type="ECO:0000256" key="6">
    <source>
        <dbReference type="PIRSR" id="PIRSR001143-1"/>
    </source>
</evidence>
<evidence type="ECO:0000256" key="8">
    <source>
        <dbReference type="RuleBase" id="RU363034"/>
    </source>
</evidence>
<dbReference type="GO" id="GO:0006508">
    <property type="term" value="P:proteolysis"/>
    <property type="evidence" value="ECO:0007669"/>
    <property type="project" value="UniProtKB-KW"/>
</dbReference>
<dbReference type="InterPro" id="IPR000742">
    <property type="entry name" value="EGF"/>
</dbReference>
<dbReference type="SMART" id="SM00020">
    <property type="entry name" value="Tryp_SPc"/>
    <property type="match status" value="1"/>
</dbReference>
<reference evidence="13" key="2">
    <citation type="submission" date="2025-09" db="UniProtKB">
        <authorList>
            <consortium name="Ensembl"/>
        </authorList>
    </citation>
    <scope>IDENTIFICATION</scope>
</reference>
<proteinExistence type="predicted"/>
<dbReference type="Gene3D" id="4.10.740.10">
    <property type="entry name" value="Coagulation Factor IX"/>
    <property type="match status" value="1"/>
</dbReference>
<dbReference type="PROSITE" id="PS00135">
    <property type="entry name" value="TRYPSIN_SER"/>
    <property type="match status" value="1"/>
</dbReference>
<accession>A0A3B3SB57</accession>
<dbReference type="GO" id="GO:0004252">
    <property type="term" value="F:serine-type endopeptidase activity"/>
    <property type="evidence" value="ECO:0007669"/>
    <property type="project" value="InterPro"/>
</dbReference>
<dbReference type="Gene3D" id="2.40.10.10">
    <property type="entry name" value="Trypsin-like serine proteases"/>
    <property type="match status" value="2"/>
</dbReference>
<dbReference type="InterPro" id="IPR009003">
    <property type="entry name" value="Peptidase_S1_PA"/>
</dbReference>
<feature type="disulfide bond" evidence="7">
    <location>
        <begin position="113"/>
        <end position="122"/>
    </location>
</feature>
<comment type="caution">
    <text evidence="7">Lacks conserved residue(s) required for the propagation of feature annotation.</text>
</comment>
<dbReference type="InterPro" id="IPR001881">
    <property type="entry name" value="EGF-like_Ca-bd_dom"/>
</dbReference>
<protein>
    <submittedName>
        <fullName evidence="13">Zmp:0000001329</fullName>
    </submittedName>
</protein>
<dbReference type="Pfam" id="PF00594">
    <property type="entry name" value="Gla"/>
    <property type="match status" value="1"/>
</dbReference>
<keyword evidence="2" id="KW-0964">Secreted</keyword>
<dbReference type="InterPro" id="IPR035972">
    <property type="entry name" value="GLA-like_dom_SF"/>
</dbReference>
<evidence type="ECO:0000256" key="5">
    <source>
        <dbReference type="ARBA" id="ARBA00023180"/>
    </source>
</evidence>
<dbReference type="PROSITE" id="PS01186">
    <property type="entry name" value="EGF_2"/>
    <property type="match status" value="1"/>
</dbReference>
<dbReference type="CDD" id="cd00054">
    <property type="entry name" value="EGF_CA"/>
    <property type="match status" value="1"/>
</dbReference>
<evidence type="ECO:0000256" key="1">
    <source>
        <dbReference type="ARBA" id="ARBA00004613"/>
    </source>
</evidence>
<dbReference type="SMART" id="SM00069">
    <property type="entry name" value="GLA"/>
    <property type="match status" value="1"/>
</dbReference>
<dbReference type="Ensembl" id="ENSPKIT00000008468.1">
    <property type="protein sequence ID" value="ENSPKIP00000027698.1"/>
    <property type="gene ID" value="ENSPKIG00000009640.1"/>
</dbReference>
<dbReference type="InterPro" id="IPR000294">
    <property type="entry name" value="GLA_domain"/>
</dbReference>
<feature type="active site" description="Charge relay system" evidence="6">
    <location>
        <position position="394"/>
    </location>
</feature>
<keyword evidence="3 7" id="KW-0245">EGF-like domain</keyword>
<dbReference type="CDD" id="cd00190">
    <property type="entry name" value="Tryp_SPc"/>
    <property type="match status" value="1"/>
</dbReference>
<keyword evidence="8" id="KW-0645">Protease</keyword>
<dbReference type="PANTHER" id="PTHR24278:SF25">
    <property type="entry name" value="COAGULATION FACTOR IX"/>
    <property type="match status" value="1"/>
</dbReference>
<dbReference type="InterPro" id="IPR050442">
    <property type="entry name" value="Peptidase_S1_coag_factors"/>
</dbReference>
<dbReference type="GO" id="GO:0007596">
    <property type="term" value="P:blood coagulation"/>
    <property type="evidence" value="ECO:0007669"/>
    <property type="project" value="InterPro"/>
</dbReference>
<dbReference type="InterPro" id="IPR033116">
    <property type="entry name" value="TRYPSIN_SER"/>
</dbReference>